<keyword evidence="2" id="KW-1185">Reference proteome</keyword>
<proteinExistence type="predicted"/>
<sequence length="111" mass="12062">MWRGGQSAMDPRLGLSARVELPLLNLSTLCRPAESDLTARVSCHPADFDARLNHVVLVLGPNSNADENETQKVQAYQMIGNCLGIIRLDCLGLASAKRAETFGCKVSYCAR</sequence>
<organism evidence="1 2">
    <name type="scientific">Sphagnum jensenii</name>
    <dbReference type="NCBI Taxonomy" id="128206"/>
    <lineage>
        <taxon>Eukaryota</taxon>
        <taxon>Viridiplantae</taxon>
        <taxon>Streptophyta</taxon>
        <taxon>Embryophyta</taxon>
        <taxon>Bryophyta</taxon>
        <taxon>Sphagnophytina</taxon>
        <taxon>Sphagnopsida</taxon>
        <taxon>Sphagnales</taxon>
        <taxon>Sphagnaceae</taxon>
        <taxon>Sphagnum</taxon>
    </lineage>
</organism>
<accession>A0ABP1A2N7</accession>
<protein>
    <submittedName>
        <fullName evidence="1">Uncharacterized protein</fullName>
    </submittedName>
</protein>
<reference evidence="1" key="1">
    <citation type="submission" date="2024-03" db="EMBL/GenBank/DDBJ databases">
        <authorList>
            <consortium name="ELIXIR-Norway"/>
            <consortium name="Elixir Norway"/>
        </authorList>
    </citation>
    <scope>NUCLEOTIDE SEQUENCE</scope>
</reference>
<evidence type="ECO:0000313" key="2">
    <source>
        <dbReference type="Proteomes" id="UP001497522"/>
    </source>
</evidence>
<evidence type="ECO:0000313" key="1">
    <source>
        <dbReference type="EMBL" id="CAK9856356.1"/>
    </source>
</evidence>
<dbReference type="EMBL" id="CAXHBF010000491">
    <property type="protein sequence ID" value="CAK9856356.1"/>
    <property type="molecule type" value="Genomic_DNA"/>
</dbReference>
<comment type="caution">
    <text evidence="1">The sequence shown here is derived from an EMBL/GenBank/DDBJ whole genome shotgun (WGS) entry which is preliminary data.</text>
</comment>
<name>A0ABP1A2N7_9BRYO</name>
<gene>
    <name evidence="1" type="ORF">CSSPJE1EN2_LOCUS26288</name>
</gene>
<dbReference type="Proteomes" id="UP001497522">
    <property type="component" value="Unassembled WGS sequence"/>
</dbReference>